<reference evidence="1 2" key="1">
    <citation type="submission" date="2020-08" db="EMBL/GenBank/DDBJ databases">
        <title>Sequencing the genomes of 1000 actinobacteria strains.</title>
        <authorList>
            <person name="Klenk H.-P."/>
        </authorList>
    </citation>
    <scope>NUCLEOTIDE SEQUENCE [LARGE SCALE GENOMIC DNA]</scope>
    <source>
        <strain evidence="1 2">DSM 43582</strain>
    </source>
</reference>
<proteinExistence type="predicted"/>
<dbReference type="RefSeq" id="WP_157185601.1">
    <property type="nucleotide sequence ID" value="NZ_JACHIT010000002.1"/>
</dbReference>
<accession>A0A7W9UM39</accession>
<dbReference type="AlphaFoldDB" id="A0A7W9UM39"/>
<organism evidence="1 2">
    <name type="scientific">Nocardia transvalensis</name>
    <dbReference type="NCBI Taxonomy" id="37333"/>
    <lineage>
        <taxon>Bacteria</taxon>
        <taxon>Bacillati</taxon>
        <taxon>Actinomycetota</taxon>
        <taxon>Actinomycetes</taxon>
        <taxon>Mycobacteriales</taxon>
        <taxon>Nocardiaceae</taxon>
        <taxon>Nocardia</taxon>
    </lineage>
</organism>
<protein>
    <submittedName>
        <fullName evidence="1">Uncharacterized protein</fullName>
    </submittedName>
</protein>
<evidence type="ECO:0000313" key="1">
    <source>
        <dbReference type="EMBL" id="MBB5917370.1"/>
    </source>
</evidence>
<keyword evidence="2" id="KW-1185">Reference proteome</keyword>
<dbReference type="EMBL" id="JACHIT010000002">
    <property type="protein sequence ID" value="MBB5917370.1"/>
    <property type="molecule type" value="Genomic_DNA"/>
</dbReference>
<gene>
    <name evidence="1" type="ORF">BJY24_006282</name>
</gene>
<name>A0A7W9UM39_9NOCA</name>
<comment type="caution">
    <text evidence="1">The sequence shown here is derived from an EMBL/GenBank/DDBJ whole genome shotgun (WGS) entry which is preliminary data.</text>
</comment>
<sequence length="50" mass="5090">MLLGPDAQRLWRAIRGRTGSGERRGAPAEVGVARHLVVAAPGRAGSAGPS</sequence>
<dbReference type="Proteomes" id="UP000540412">
    <property type="component" value="Unassembled WGS sequence"/>
</dbReference>
<evidence type="ECO:0000313" key="2">
    <source>
        <dbReference type="Proteomes" id="UP000540412"/>
    </source>
</evidence>